<gene>
    <name evidence="2" type="ORF">ECRASSUSDP1_LOCUS2676</name>
</gene>
<reference evidence="2" key="1">
    <citation type="submission" date="2023-07" db="EMBL/GenBank/DDBJ databases">
        <authorList>
            <consortium name="AG Swart"/>
            <person name="Singh M."/>
            <person name="Singh A."/>
            <person name="Seah K."/>
            <person name="Emmerich C."/>
        </authorList>
    </citation>
    <scope>NUCLEOTIDE SEQUENCE</scope>
    <source>
        <strain evidence="2">DP1</strain>
    </source>
</reference>
<name>A0AAD1X8I4_EUPCR</name>
<evidence type="ECO:0000313" key="3">
    <source>
        <dbReference type="Proteomes" id="UP001295684"/>
    </source>
</evidence>
<dbReference type="EMBL" id="CAMPGE010002558">
    <property type="protein sequence ID" value="CAI2361365.1"/>
    <property type="molecule type" value="Genomic_DNA"/>
</dbReference>
<protein>
    <submittedName>
        <fullName evidence="2">Uncharacterized protein</fullName>
    </submittedName>
</protein>
<dbReference type="Proteomes" id="UP001295684">
    <property type="component" value="Unassembled WGS sequence"/>
</dbReference>
<proteinExistence type="predicted"/>
<evidence type="ECO:0000313" key="2">
    <source>
        <dbReference type="EMBL" id="CAI2361365.1"/>
    </source>
</evidence>
<organism evidence="2 3">
    <name type="scientific">Euplotes crassus</name>
    <dbReference type="NCBI Taxonomy" id="5936"/>
    <lineage>
        <taxon>Eukaryota</taxon>
        <taxon>Sar</taxon>
        <taxon>Alveolata</taxon>
        <taxon>Ciliophora</taxon>
        <taxon>Intramacronucleata</taxon>
        <taxon>Spirotrichea</taxon>
        <taxon>Hypotrichia</taxon>
        <taxon>Euplotida</taxon>
        <taxon>Euplotidae</taxon>
        <taxon>Moneuplotes</taxon>
    </lineage>
</organism>
<dbReference type="AlphaFoldDB" id="A0AAD1X8I4"/>
<feature type="region of interest" description="Disordered" evidence="1">
    <location>
        <begin position="607"/>
        <end position="639"/>
    </location>
</feature>
<accession>A0AAD1X8I4</accession>
<sequence length="653" mass="74423">MDLEEIKGVLGTEEGRASLLTTLSLTIKILPYFGYADQCRTLMTQLRSESRQLWLSNEDQWLKPLINGQEEEVFHIQKRNLWVENLKGPSNSDDEVSPDSQMMELIHAGTYKLYSLIFCLDDENLSSLETIANFCQIVDPELLKVGSMYISTLINKISNFEFLMKISKALQIEVKEYKVDKATYYQFKNPPFIIFNTSQFDGAKNLYVCSDDWNLPDDHSEQMLIDKMRIGFLELPELVELLTELLEIMTTEALSKKIEDSDIKIKLHQDNIVRDKGYIQELSRILESLKFNEEGAKGSLPNFGFLCEGLFKDEDESMQPNDLDVIPLISNTLNNKGLPTRIAMNRANYEKPTKYEIKGANCLISYNNWAMKATNFYLRVTTDYTIDGNCIVFGSNENAFYADVNEKASFNDLEEHKSLSQDLKIYIPFEEITSVRCNLKSLSRILSVGSVQKLSNLDIKIDPTDLSEEDFCEIVQSIPKSTKTEVEIIDPGFENNQQEQSNDISFKALHNLSLEELRVNYEISNKDSLSSLISLLKQQTALNTISVKIRASEIEDANLAFKSLLGAICSTHCLYIDISVSESTPEMANTSKQLVKDNITKDISISLNPLPEKHSPTKHSKNTSYNNSSPRSQKFLPKISIEDHFKKLQNKFK</sequence>
<comment type="caution">
    <text evidence="2">The sequence shown here is derived from an EMBL/GenBank/DDBJ whole genome shotgun (WGS) entry which is preliminary data.</text>
</comment>
<keyword evidence="3" id="KW-1185">Reference proteome</keyword>
<feature type="compositionally biased region" description="Polar residues" evidence="1">
    <location>
        <begin position="622"/>
        <end position="632"/>
    </location>
</feature>
<evidence type="ECO:0000256" key="1">
    <source>
        <dbReference type="SAM" id="MobiDB-lite"/>
    </source>
</evidence>